<keyword evidence="4" id="KW-1133">Transmembrane helix</keyword>
<feature type="repeat" description="ANK" evidence="3">
    <location>
        <begin position="218"/>
        <end position="250"/>
    </location>
</feature>
<dbReference type="Gene3D" id="1.25.40.20">
    <property type="entry name" value="Ankyrin repeat-containing domain"/>
    <property type="match status" value="2"/>
</dbReference>
<evidence type="ECO:0000256" key="2">
    <source>
        <dbReference type="ARBA" id="ARBA00023043"/>
    </source>
</evidence>
<dbReference type="VEuPathDB" id="CryptoDB:Cvel_25622"/>
<keyword evidence="2 3" id="KW-0040">ANK repeat</keyword>
<evidence type="ECO:0000256" key="3">
    <source>
        <dbReference type="PROSITE-ProRule" id="PRU00023"/>
    </source>
</evidence>
<dbReference type="PANTHER" id="PTHR24171">
    <property type="entry name" value="ANKYRIN REPEAT DOMAIN-CONTAINING PROTEIN 39-RELATED"/>
    <property type="match status" value="1"/>
</dbReference>
<protein>
    <submittedName>
        <fullName evidence="5">Uncharacterized protein</fullName>
    </submittedName>
</protein>
<dbReference type="InterPro" id="IPR002110">
    <property type="entry name" value="Ankyrin_rpt"/>
</dbReference>
<name>A0A0G4HA79_9ALVE</name>
<gene>
    <name evidence="5" type="ORF">Cvel_25622</name>
</gene>
<keyword evidence="4" id="KW-0812">Transmembrane</keyword>
<reference evidence="5" key="1">
    <citation type="submission" date="2014-11" db="EMBL/GenBank/DDBJ databases">
        <authorList>
            <person name="Otto D Thomas"/>
            <person name="Naeem Raeece"/>
        </authorList>
    </citation>
    <scope>NUCLEOTIDE SEQUENCE</scope>
</reference>
<dbReference type="PhylomeDB" id="A0A0G4HA79"/>
<evidence type="ECO:0000256" key="4">
    <source>
        <dbReference type="SAM" id="Phobius"/>
    </source>
</evidence>
<sequence>MMVRNTRSFTRMSAHMLRKRIDTFINKTRWAPWMFCGGAPNLKGDLFLLLRVCGADVNGLVYVENRPDLKSDPGMFCELDDNPLKFCFRVFERSSLCFDSMRCVFKILVLVPLVFCFYLVLISVWCLACCFKYNSPVRLHTEREAALHLAAREGSVPALRALLSFGADVNRRDSQGATALMWASVRGHCDAVRTLVEWGADVEARNEDNPEPSWRNGKGRSALIMAAEEGQVGVVEILLEAGANVEAVDARGNTALMVASHRGRTWSHRAVVRLLLSAGACIRASSSEEEKALTFAKGLRREMEDVV</sequence>
<evidence type="ECO:0000313" key="5">
    <source>
        <dbReference type="EMBL" id="CEM40879.1"/>
    </source>
</evidence>
<dbReference type="PROSITE" id="PS50088">
    <property type="entry name" value="ANK_REPEAT"/>
    <property type="match status" value="4"/>
</dbReference>
<dbReference type="Pfam" id="PF12796">
    <property type="entry name" value="Ank_2"/>
    <property type="match status" value="2"/>
</dbReference>
<feature type="transmembrane region" description="Helical" evidence="4">
    <location>
        <begin position="103"/>
        <end position="125"/>
    </location>
</feature>
<dbReference type="SUPFAM" id="SSF48403">
    <property type="entry name" value="Ankyrin repeat"/>
    <property type="match status" value="1"/>
</dbReference>
<dbReference type="PROSITE" id="PS50297">
    <property type="entry name" value="ANK_REP_REGION"/>
    <property type="match status" value="3"/>
</dbReference>
<organism evidence="5">
    <name type="scientific">Chromera velia CCMP2878</name>
    <dbReference type="NCBI Taxonomy" id="1169474"/>
    <lineage>
        <taxon>Eukaryota</taxon>
        <taxon>Sar</taxon>
        <taxon>Alveolata</taxon>
        <taxon>Colpodellida</taxon>
        <taxon>Chromeraceae</taxon>
        <taxon>Chromera</taxon>
    </lineage>
</organism>
<dbReference type="EMBL" id="CDMZ01002124">
    <property type="protein sequence ID" value="CEM40879.1"/>
    <property type="molecule type" value="Genomic_DNA"/>
</dbReference>
<dbReference type="PRINTS" id="PR01415">
    <property type="entry name" value="ANKYRIN"/>
</dbReference>
<dbReference type="AlphaFoldDB" id="A0A0G4HA79"/>
<keyword evidence="4" id="KW-0472">Membrane</keyword>
<feature type="repeat" description="ANK" evidence="3">
    <location>
        <begin position="142"/>
        <end position="174"/>
    </location>
</feature>
<dbReference type="SMART" id="SM00248">
    <property type="entry name" value="ANK"/>
    <property type="match status" value="4"/>
</dbReference>
<proteinExistence type="predicted"/>
<evidence type="ECO:0000256" key="1">
    <source>
        <dbReference type="ARBA" id="ARBA00022737"/>
    </source>
</evidence>
<keyword evidence="1" id="KW-0677">Repeat</keyword>
<feature type="repeat" description="ANK" evidence="3">
    <location>
        <begin position="175"/>
        <end position="207"/>
    </location>
</feature>
<dbReference type="InterPro" id="IPR036770">
    <property type="entry name" value="Ankyrin_rpt-contain_sf"/>
</dbReference>
<accession>A0A0G4HA79</accession>
<feature type="repeat" description="ANK" evidence="3">
    <location>
        <begin position="251"/>
        <end position="287"/>
    </location>
</feature>